<evidence type="ECO:0000256" key="1">
    <source>
        <dbReference type="SAM" id="MobiDB-lite"/>
    </source>
</evidence>
<proteinExistence type="predicted"/>
<evidence type="ECO:0000256" key="2">
    <source>
        <dbReference type="SAM" id="SignalP"/>
    </source>
</evidence>
<name>A0A663DGF5_PONAB</name>
<feature type="signal peptide" evidence="2">
    <location>
        <begin position="1"/>
        <end position="18"/>
    </location>
</feature>
<organism evidence="3">
    <name type="scientific">Pongo abelii</name>
    <name type="common">Sumatran orangutan</name>
    <name type="synonym">Pongo pygmaeus abelii</name>
    <dbReference type="NCBI Taxonomy" id="9601"/>
    <lineage>
        <taxon>Eukaryota</taxon>
        <taxon>Metazoa</taxon>
        <taxon>Chordata</taxon>
        <taxon>Craniata</taxon>
        <taxon>Vertebrata</taxon>
        <taxon>Euteleostomi</taxon>
        <taxon>Mammalia</taxon>
        <taxon>Eutheria</taxon>
        <taxon>Euarchontoglires</taxon>
        <taxon>Primates</taxon>
        <taxon>Haplorrhini</taxon>
        <taxon>Catarrhini</taxon>
        <taxon>Hominidae</taxon>
        <taxon>Pongo</taxon>
    </lineage>
</organism>
<feature type="region of interest" description="Disordered" evidence="1">
    <location>
        <begin position="25"/>
        <end position="70"/>
    </location>
</feature>
<feature type="chain" id="PRO_5025059901" evidence="2">
    <location>
        <begin position="19"/>
        <end position="70"/>
    </location>
</feature>
<dbReference type="EMBL" id="NDHI03003438">
    <property type="protein sequence ID" value="PNJ50772.1"/>
    <property type="molecule type" value="Genomic_DNA"/>
</dbReference>
<comment type="caution">
    <text evidence="3">The sequence shown here is derived from an EMBL/GenBank/DDBJ whole genome shotgun (WGS) entry which is preliminary data.</text>
</comment>
<accession>A0A663DGF5</accession>
<protein>
    <submittedName>
        <fullName evidence="3">ERN1 isoform 8</fullName>
    </submittedName>
</protein>
<feature type="compositionally biased region" description="Low complexity" evidence="1">
    <location>
        <begin position="38"/>
        <end position="64"/>
    </location>
</feature>
<evidence type="ECO:0000313" key="3">
    <source>
        <dbReference type="EMBL" id="PNJ50772.1"/>
    </source>
</evidence>
<reference evidence="3" key="1">
    <citation type="submission" date="2017-12" db="EMBL/GenBank/DDBJ databases">
        <title>High-resolution comparative analysis of great ape genomes.</title>
        <authorList>
            <person name="Pollen A."/>
            <person name="Hastie A."/>
            <person name="Hormozdiari F."/>
            <person name="Dougherty M."/>
            <person name="Liu R."/>
            <person name="Chaisson M."/>
            <person name="Hoppe E."/>
            <person name="Hill C."/>
            <person name="Pang A."/>
            <person name="Hillier L."/>
            <person name="Baker C."/>
            <person name="Armstrong J."/>
            <person name="Shendure J."/>
            <person name="Paten B."/>
            <person name="Wilson R."/>
            <person name="Chao H."/>
            <person name="Schneider V."/>
            <person name="Ventura M."/>
            <person name="Kronenberg Z."/>
            <person name="Murali S."/>
            <person name="Gordon D."/>
            <person name="Cantsilieris S."/>
            <person name="Munson K."/>
            <person name="Nelson B."/>
            <person name="Raja A."/>
            <person name="Underwood J."/>
            <person name="Diekhans M."/>
            <person name="Fiddes I."/>
            <person name="Haussler D."/>
            <person name="Eichler E."/>
        </authorList>
    </citation>
    <scope>NUCLEOTIDE SEQUENCE [LARGE SCALE GENOMIC DNA]</scope>
    <source>
        <strain evidence="3">Susie</strain>
    </source>
</reference>
<gene>
    <name evidence="3" type="ORF">CR201_G0023913</name>
</gene>
<keyword evidence="2" id="KW-0732">Signal</keyword>
<dbReference type="AlphaFoldDB" id="A0A663DGF5"/>
<sequence length="70" mass="6656">MPARRLLLLLTLLLPGLGVSDRGAWGGGQLATAGSGPGQRRAAGAGVRAGSAAAAARGPVRPAVGGSGRA</sequence>